<dbReference type="InterPro" id="IPR012865">
    <property type="entry name" value="DUF1642"/>
</dbReference>
<reference evidence="1 2" key="1">
    <citation type="submission" date="2019-04" db="EMBL/GenBank/DDBJ databases">
        <authorList>
            <consortium name="Pathogen Informatics"/>
        </authorList>
    </citation>
    <scope>NUCLEOTIDE SEQUENCE [LARGE SCALE GENOMIC DNA]</scope>
    <source>
        <strain evidence="1 2">GPSC232</strain>
    </source>
</reference>
<organism evidence="1 2">
    <name type="scientific">Streptococcus pneumoniae</name>
    <dbReference type="NCBI Taxonomy" id="1313"/>
    <lineage>
        <taxon>Bacteria</taxon>
        <taxon>Bacillati</taxon>
        <taxon>Bacillota</taxon>
        <taxon>Bacilli</taxon>
        <taxon>Lactobacillales</taxon>
        <taxon>Streptococcaceae</taxon>
        <taxon>Streptococcus</taxon>
    </lineage>
</organism>
<dbReference type="Proteomes" id="UP000304540">
    <property type="component" value="Unassembled WGS sequence"/>
</dbReference>
<dbReference type="Pfam" id="PF07852">
    <property type="entry name" value="DUF1642"/>
    <property type="match status" value="2"/>
</dbReference>
<accession>A0A0U0J3K3</accession>
<dbReference type="AlphaFoldDB" id="A0A0U0J3K3"/>
<proteinExistence type="predicted"/>
<protein>
    <submittedName>
        <fullName evidence="1">Phage protein</fullName>
    </submittedName>
</protein>
<evidence type="ECO:0000313" key="2">
    <source>
        <dbReference type="Proteomes" id="UP000304540"/>
    </source>
</evidence>
<gene>
    <name evidence="1" type="ORF">SAMEA3381574_02049</name>
</gene>
<sequence length="268" mass="31553">MNKDLIETPRFNFFIGDEVLLKGKIVGFDVDENKCVENVVRLEYGQTLNVPNNNIYITDDIVDKSKIKVVVPQFVADWYEENKDSFEFNVWDWIAFRDEAKKSENREFNNWINNSRENPIQTLVNMHQFGYEVEEEKRYIVSLIDEPQPVKVPQFVAEHIEHSKEIGRDLQDAMNSSLINKQVDQWLYTKNNMETFARAWLDGYEVEKEKRYTVVMKATKQPLYYNAMDKKLFFSMGGLATKFTRKQLEEAGVGWVFDCPGIEIEEVE</sequence>
<name>A0A0U0J3K3_STREE</name>
<evidence type="ECO:0000313" key="1">
    <source>
        <dbReference type="EMBL" id="VRI37968.1"/>
    </source>
</evidence>
<dbReference type="EMBL" id="CABABW010000029">
    <property type="protein sequence ID" value="VRI37968.1"/>
    <property type="molecule type" value="Genomic_DNA"/>
</dbReference>